<comment type="caution">
    <text evidence="1">The sequence shown here is derived from an EMBL/GenBank/DDBJ whole genome shotgun (WGS) entry which is preliminary data.</text>
</comment>
<gene>
    <name evidence="1" type="primary">PE25</name>
    <name evidence="1" type="ORF">ERS007739_02238</name>
</gene>
<name>A0A916LBA8_MYCTX</name>
<dbReference type="EMBL" id="CSBK01000996">
    <property type="protein sequence ID" value="COY19269.1"/>
    <property type="molecule type" value="Genomic_DNA"/>
</dbReference>
<accession>A0A916LBA8</accession>
<dbReference type="AlphaFoldDB" id="A0A916LBA8"/>
<evidence type="ECO:0000313" key="2">
    <source>
        <dbReference type="Proteomes" id="UP000039021"/>
    </source>
</evidence>
<proteinExistence type="predicted"/>
<evidence type="ECO:0000313" key="1">
    <source>
        <dbReference type="EMBL" id="COY19269.1"/>
    </source>
</evidence>
<protein>
    <submittedName>
        <fullName evidence="1">PE family protein</fullName>
    </submittedName>
</protein>
<organism evidence="1 2">
    <name type="scientific">Mycobacterium tuberculosis</name>
    <dbReference type="NCBI Taxonomy" id="1773"/>
    <lineage>
        <taxon>Bacteria</taxon>
        <taxon>Bacillati</taxon>
        <taxon>Actinomycetota</taxon>
        <taxon>Actinomycetes</taxon>
        <taxon>Mycobacteriales</taxon>
        <taxon>Mycobacteriaceae</taxon>
        <taxon>Mycobacterium</taxon>
        <taxon>Mycobacterium tuberculosis complex</taxon>
    </lineage>
</organism>
<reference evidence="2" key="1">
    <citation type="submission" date="2015-03" db="EMBL/GenBank/DDBJ databases">
        <authorList>
            <consortium name="Pathogen Informatics"/>
        </authorList>
    </citation>
    <scope>NUCLEOTIDE SEQUENCE [LARGE SCALE GENOMIC DNA]</scope>
    <source>
        <strain evidence="2">N09902308</strain>
    </source>
</reference>
<dbReference type="Proteomes" id="UP000039021">
    <property type="component" value="Unassembled WGS sequence"/>
</dbReference>
<dbReference type="Gene3D" id="1.10.287.850">
    <property type="entry name" value="HP0062-like domain"/>
    <property type="match status" value="1"/>
</dbReference>
<sequence length="29" mass="3145">MVLEEFAHALTTGADKYATAEADNIKTFS</sequence>